<protein>
    <recommendedName>
        <fullName evidence="4">J domain-containing protein</fullName>
    </recommendedName>
</protein>
<evidence type="ECO:0000256" key="3">
    <source>
        <dbReference type="ARBA" id="ARBA00023186"/>
    </source>
</evidence>
<dbReference type="Pfam" id="PF11875">
    <property type="entry name" value="DnaJ-like_C11_C"/>
    <property type="match status" value="1"/>
</dbReference>
<reference evidence="6" key="1">
    <citation type="journal article" date="2010" name="Nature">
        <title>The Amphimedon queenslandica genome and the evolution of animal complexity.</title>
        <authorList>
            <person name="Srivastava M."/>
            <person name="Simakov O."/>
            <person name="Chapman J."/>
            <person name="Fahey B."/>
            <person name="Gauthier M.E."/>
            <person name="Mitros T."/>
            <person name="Richards G.S."/>
            <person name="Conaco C."/>
            <person name="Dacre M."/>
            <person name="Hellsten U."/>
            <person name="Larroux C."/>
            <person name="Putnam N.H."/>
            <person name="Stanke M."/>
            <person name="Adamska M."/>
            <person name="Darling A."/>
            <person name="Degnan S.M."/>
            <person name="Oakley T.H."/>
            <person name="Plachetzki D.C."/>
            <person name="Zhai Y."/>
            <person name="Adamski M."/>
            <person name="Calcino A."/>
            <person name="Cummins S.F."/>
            <person name="Goodstein D.M."/>
            <person name="Harris C."/>
            <person name="Jackson D.J."/>
            <person name="Leys S.P."/>
            <person name="Shu S."/>
            <person name="Woodcroft B.J."/>
            <person name="Vervoort M."/>
            <person name="Kosik K.S."/>
            <person name="Manning G."/>
            <person name="Degnan B.M."/>
            <person name="Rokhsar D.S."/>
        </authorList>
    </citation>
    <scope>NUCLEOTIDE SEQUENCE [LARGE SCALE GENOMIC DNA]</scope>
</reference>
<keyword evidence="6" id="KW-1185">Reference proteome</keyword>
<proteinExistence type="predicted"/>
<dbReference type="InterPro" id="IPR001623">
    <property type="entry name" value="DnaJ_domain"/>
</dbReference>
<name>A0A1X7VT91_AMPQE</name>
<dbReference type="CDD" id="cd06257">
    <property type="entry name" value="DnaJ"/>
    <property type="match status" value="1"/>
</dbReference>
<dbReference type="InterPro" id="IPR036869">
    <property type="entry name" value="J_dom_sf"/>
</dbReference>
<comment type="subcellular location">
    <subcellularLocation>
        <location evidence="1">Membrane</location>
    </subcellularLocation>
</comment>
<dbReference type="Pfam" id="PF22774">
    <property type="entry name" value="DNAJC11_beta-barrel"/>
    <property type="match status" value="1"/>
</dbReference>
<dbReference type="InterPro" id="IPR055225">
    <property type="entry name" value="DNAJC11-like_beta-barrel"/>
</dbReference>
<dbReference type="PROSITE" id="PS00636">
    <property type="entry name" value="DNAJ_1"/>
    <property type="match status" value="1"/>
</dbReference>
<feature type="domain" description="J" evidence="4">
    <location>
        <begin position="22"/>
        <end position="90"/>
    </location>
</feature>
<dbReference type="GO" id="GO:0016020">
    <property type="term" value="C:membrane"/>
    <property type="evidence" value="ECO:0007669"/>
    <property type="project" value="UniProtKB-SubCell"/>
</dbReference>
<dbReference type="OrthoDB" id="18010at2759"/>
<evidence type="ECO:0000259" key="4">
    <source>
        <dbReference type="PROSITE" id="PS50076"/>
    </source>
</evidence>
<dbReference type="SMART" id="SM00271">
    <property type="entry name" value="DnaJ"/>
    <property type="match status" value="1"/>
</dbReference>
<gene>
    <name evidence="5" type="primary">100640947</name>
</gene>
<dbReference type="EnsemblMetazoa" id="Aqu2.1.43307_001">
    <property type="protein sequence ID" value="Aqu2.1.43307_001"/>
    <property type="gene ID" value="Aqu2.1.43307"/>
</dbReference>
<dbReference type="Pfam" id="PF00226">
    <property type="entry name" value="DnaJ"/>
    <property type="match status" value="1"/>
</dbReference>
<dbReference type="InParanoid" id="A0A1X7VT91"/>
<dbReference type="SUPFAM" id="SSF46565">
    <property type="entry name" value="Chaperone J-domain"/>
    <property type="match status" value="1"/>
</dbReference>
<dbReference type="KEGG" id="aqu:100640947"/>
<dbReference type="GO" id="GO:0042407">
    <property type="term" value="P:cristae formation"/>
    <property type="evidence" value="ECO:0007669"/>
    <property type="project" value="TreeGrafter"/>
</dbReference>
<evidence type="ECO:0000256" key="1">
    <source>
        <dbReference type="ARBA" id="ARBA00004370"/>
    </source>
</evidence>
<evidence type="ECO:0000313" key="5">
    <source>
        <dbReference type="EnsemblMetazoa" id="Aqu2.1.43307_001"/>
    </source>
</evidence>
<dbReference type="PANTHER" id="PTHR44157">
    <property type="entry name" value="DNAJ HOMOLOG SUBFAMILY C MEMBER 11"/>
    <property type="match status" value="1"/>
</dbReference>
<sequence>MAAGGEEQSLLDRELALEDQDEYYTLLNVSRTASPEEIRSAYRRLCKIYHPDRYQDKEKQEIASRFFKRIQEAYQILSDSRLRSVYDIRGKKGVENDRALIERTSLPTELIDEYEKLKNLFDERTYIQEVNPQGLYKVSLDATDFTSGERGWASIRVTDAYAQQSVSSSLSKSATLLLTGSLLSTVRASRPYTGLTASVRQDLGQHNWVKVSGNVGRLPSVGFDYYRNITNNMYITGENVLHWMPPFGVGVLLNTHLSRKLDDKTTSTFHIKESGNTVGVSLSRQITEKAVLSSDVMIGYNRSYLQLALCMKPVDLYMLTLSGRIGTRGPSLSYSVDHNISKLTQVGGRVNLSASDGVQLRLQFIRASMNYVVKVQVSPYVDVMSIMMASLVPLGLYGILKILALGPLLRFYKVKETEEIRMEREREMKERRREAESAVDLMMETVERIQTNEQSRHGLIILEAWYGSLFSTTASHDPMGLPKVIDVRVPLQCLVADSKLVLRETAKSIIPGFYDPCIGEKKYLRVKYRFRGLVHEITIENNECLVIPRQSHRVLTNEE</sequence>
<dbReference type="OMA" id="QLDKHTM"/>
<dbReference type="STRING" id="400682.A0A1X7VT91"/>
<dbReference type="Gene3D" id="1.10.287.110">
    <property type="entry name" value="DnaJ domain"/>
    <property type="match status" value="1"/>
</dbReference>
<evidence type="ECO:0000256" key="2">
    <source>
        <dbReference type="ARBA" id="ARBA00023136"/>
    </source>
</evidence>
<dbReference type="PRINTS" id="PR00625">
    <property type="entry name" value="JDOMAIN"/>
</dbReference>
<dbReference type="eggNOG" id="KOG0718">
    <property type="taxonomic scope" value="Eukaryota"/>
</dbReference>
<dbReference type="Proteomes" id="UP000007879">
    <property type="component" value="Unassembled WGS sequence"/>
</dbReference>
<organism evidence="5">
    <name type="scientific">Amphimedon queenslandica</name>
    <name type="common">Sponge</name>
    <dbReference type="NCBI Taxonomy" id="400682"/>
    <lineage>
        <taxon>Eukaryota</taxon>
        <taxon>Metazoa</taxon>
        <taxon>Porifera</taxon>
        <taxon>Demospongiae</taxon>
        <taxon>Heteroscleromorpha</taxon>
        <taxon>Haplosclerida</taxon>
        <taxon>Niphatidae</taxon>
        <taxon>Amphimedon</taxon>
    </lineage>
</organism>
<dbReference type="PANTHER" id="PTHR44157:SF1">
    <property type="entry name" value="DNAJ HOMOLOG SUBFAMILY C MEMBER 11"/>
    <property type="match status" value="1"/>
</dbReference>
<keyword evidence="3" id="KW-0143">Chaperone</keyword>
<dbReference type="PROSITE" id="PS50076">
    <property type="entry name" value="DNAJ_2"/>
    <property type="match status" value="1"/>
</dbReference>
<dbReference type="InterPro" id="IPR052243">
    <property type="entry name" value="Mito_inner_membrane_organizer"/>
</dbReference>
<dbReference type="CDD" id="cd22823">
    <property type="entry name" value="Gal_Rha_Lectin"/>
    <property type="match status" value="1"/>
</dbReference>
<dbReference type="InterPro" id="IPR018253">
    <property type="entry name" value="DnaJ_domain_CS"/>
</dbReference>
<accession>A0A1X7VT91</accession>
<dbReference type="GO" id="GO:0005739">
    <property type="term" value="C:mitochondrion"/>
    <property type="evidence" value="ECO:0007669"/>
    <property type="project" value="GOC"/>
</dbReference>
<dbReference type="InterPro" id="IPR024586">
    <property type="entry name" value="DnaJ-like_C11_C"/>
</dbReference>
<keyword evidence="2" id="KW-0472">Membrane</keyword>
<reference evidence="5" key="2">
    <citation type="submission" date="2017-05" db="UniProtKB">
        <authorList>
            <consortium name="EnsemblMetazoa"/>
        </authorList>
    </citation>
    <scope>IDENTIFICATION</scope>
</reference>
<dbReference type="AlphaFoldDB" id="A0A1X7VT91"/>
<dbReference type="EnsemblMetazoa" id="XM_003382776.3">
    <property type="protein sequence ID" value="XP_003382824.1"/>
    <property type="gene ID" value="LOC100640947"/>
</dbReference>
<evidence type="ECO:0000313" key="6">
    <source>
        <dbReference type="Proteomes" id="UP000007879"/>
    </source>
</evidence>